<keyword evidence="3" id="KW-1185">Reference proteome</keyword>
<sequence>MIHPRVPGCPTSRHPAPAAAAAAAAAGGQQNSQSRRPAAQPKPWASSTAKASQLPQALQTRPAGQQRQLVPGFVCRADGRVARSRAGQGCSSAGSSCSSRCATLNSTWWQGQQQASCGQPARPMQRKQQGELGRLQQQQQQQQQQQRAVLISTLLLHTAVHSMAVGSH</sequence>
<dbReference type="Proteomes" id="UP001244341">
    <property type="component" value="Chromosome 14b"/>
</dbReference>
<name>A0ABY8UM27_TETOB</name>
<reference evidence="2 3" key="1">
    <citation type="submission" date="2023-05" db="EMBL/GenBank/DDBJ databases">
        <title>A 100% complete, gapless, phased diploid assembly of the Scenedesmus obliquus UTEX 3031 genome.</title>
        <authorList>
            <person name="Biondi T.C."/>
            <person name="Hanschen E.R."/>
            <person name="Kwon T."/>
            <person name="Eng W."/>
            <person name="Kruse C.P.S."/>
            <person name="Koehler S.I."/>
            <person name="Kunde Y."/>
            <person name="Gleasner C.D."/>
            <person name="You Mak K.T."/>
            <person name="Polle J."/>
            <person name="Hovde B.T."/>
            <person name="Starkenburg S.R."/>
        </authorList>
    </citation>
    <scope>NUCLEOTIDE SEQUENCE [LARGE SCALE GENOMIC DNA]</scope>
    <source>
        <strain evidence="2 3">DOE0152z</strain>
    </source>
</reference>
<evidence type="ECO:0000313" key="3">
    <source>
        <dbReference type="Proteomes" id="UP001244341"/>
    </source>
</evidence>
<protein>
    <submittedName>
        <fullName evidence="2">Uncharacterized protein</fullName>
    </submittedName>
</protein>
<proteinExistence type="predicted"/>
<feature type="compositionally biased region" description="Low complexity" evidence="1">
    <location>
        <begin position="15"/>
        <end position="26"/>
    </location>
</feature>
<gene>
    <name evidence="2" type="ORF">OEZ85_004711</name>
</gene>
<evidence type="ECO:0000256" key="1">
    <source>
        <dbReference type="SAM" id="MobiDB-lite"/>
    </source>
</evidence>
<feature type="region of interest" description="Disordered" evidence="1">
    <location>
        <begin position="114"/>
        <end position="140"/>
    </location>
</feature>
<organism evidence="2 3">
    <name type="scientific">Tetradesmus obliquus</name>
    <name type="common">Green alga</name>
    <name type="synonym">Acutodesmus obliquus</name>
    <dbReference type="NCBI Taxonomy" id="3088"/>
    <lineage>
        <taxon>Eukaryota</taxon>
        <taxon>Viridiplantae</taxon>
        <taxon>Chlorophyta</taxon>
        <taxon>core chlorophytes</taxon>
        <taxon>Chlorophyceae</taxon>
        <taxon>CS clade</taxon>
        <taxon>Sphaeropleales</taxon>
        <taxon>Scenedesmaceae</taxon>
        <taxon>Tetradesmus</taxon>
    </lineage>
</organism>
<dbReference type="EMBL" id="CP126221">
    <property type="protein sequence ID" value="WIA22405.1"/>
    <property type="molecule type" value="Genomic_DNA"/>
</dbReference>
<feature type="compositionally biased region" description="Polar residues" evidence="1">
    <location>
        <begin position="45"/>
        <end position="66"/>
    </location>
</feature>
<feature type="compositionally biased region" description="Low complexity" evidence="1">
    <location>
        <begin position="126"/>
        <end position="140"/>
    </location>
</feature>
<feature type="region of interest" description="Disordered" evidence="1">
    <location>
        <begin position="1"/>
        <end position="66"/>
    </location>
</feature>
<accession>A0ABY8UM27</accession>
<evidence type="ECO:0000313" key="2">
    <source>
        <dbReference type="EMBL" id="WIA22405.1"/>
    </source>
</evidence>